<evidence type="ECO:0000313" key="1">
    <source>
        <dbReference type="EMBL" id="PJK30531.1"/>
    </source>
</evidence>
<name>A0A2M9G493_9PROT</name>
<dbReference type="Proteomes" id="UP000229498">
    <property type="component" value="Unassembled WGS sequence"/>
</dbReference>
<dbReference type="AlphaFoldDB" id="A0A2M9G493"/>
<evidence type="ECO:0008006" key="3">
    <source>
        <dbReference type="Google" id="ProtNLM"/>
    </source>
</evidence>
<keyword evidence="2" id="KW-1185">Reference proteome</keyword>
<organism evidence="1 2">
    <name type="scientific">Minwuia thermotolerans</name>
    <dbReference type="NCBI Taxonomy" id="2056226"/>
    <lineage>
        <taxon>Bacteria</taxon>
        <taxon>Pseudomonadati</taxon>
        <taxon>Pseudomonadota</taxon>
        <taxon>Alphaproteobacteria</taxon>
        <taxon>Minwuiales</taxon>
        <taxon>Minwuiaceae</taxon>
        <taxon>Minwuia</taxon>
    </lineage>
</organism>
<dbReference type="InterPro" id="IPR009922">
    <property type="entry name" value="DUF1457"/>
</dbReference>
<comment type="caution">
    <text evidence="1">The sequence shown here is derived from an EMBL/GenBank/DDBJ whole genome shotgun (WGS) entry which is preliminary data.</text>
</comment>
<evidence type="ECO:0000313" key="2">
    <source>
        <dbReference type="Proteomes" id="UP000229498"/>
    </source>
</evidence>
<reference evidence="1 2" key="1">
    <citation type="submission" date="2017-11" db="EMBL/GenBank/DDBJ databases">
        <title>Draft genome sequence of Rhizobiales bacterium SY3-13.</title>
        <authorList>
            <person name="Sun C."/>
        </authorList>
    </citation>
    <scope>NUCLEOTIDE SEQUENCE [LARGE SCALE GENOMIC DNA]</scope>
    <source>
        <strain evidence="1 2">SY3-13</strain>
    </source>
</reference>
<proteinExistence type="predicted"/>
<protein>
    <recommendedName>
        <fullName evidence="3">PAS domain-containing protein</fullName>
    </recommendedName>
</protein>
<gene>
    <name evidence="1" type="ORF">CVT23_06195</name>
</gene>
<sequence length="163" mass="17780">MELPEHSSRYVTVLAEGEDALARADGHFRPAIEMWRAGGGPLPDRRTLDPARLGRLLDSVLLLKREGDDLIHRIAGGGFIASNGDFDPTSHGIGELSATRRVARVLAPVYFDVVQRPRPVLVDIVYADDGETLADAEMLMLPYGDGESGGGLSHVLSVYRFRE</sequence>
<dbReference type="RefSeq" id="WP_109792631.1">
    <property type="nucleotide sequence ID" value="NZ_PHIG01000025.1"/>
</dbReference>
<dbReference type="Pfam" id="PF07310">
    <property type="entry name" value="PAS_5"/>
    <property type="match status" value="1"/>
</dbReference>
<dbReference type="EMBL" id="PHIG01000025">
    <property type="protein sequence ID" value="PJK30531.1"/>
    <property type="molecule type" value="Genomic_DNA"/>
</dbReference>
<accession>A0A2M9G493</accession>